<evidence type="ECO:0000256" key="3">
    <source>
        <dbReference type="ARBA" id="ARBA00023004"/>
    </source>
</evidence>
<accession>A0A511ARQ8</accession>
<evidence type="ECO:0000256" key="6">
    <source>
        <dbReference type="SAM" id="Phobius"/>
    </source>
</evidence>
<dbReference type="PROSITE" id="PS51296">
    <property type="entry name" value="RIESKE"/>
    <property type="match status" value="1"/>
</dbReference>
<protein>
    <submittedName>
        <fullName evidence="8">Oxidoreductase</fullName>
    </submittedName>
</protein>
<keyword evidence="3" id="KW-0408">Iron</keyword>
<dbReference type="PRINTS" id="PR00162">
    <property type="entry name" value="RIESKE"/>
</dbReference>
<dbReference type="SUPFAM" id="SSF50022">
    <property type="entry name" value="ISP domain"/>
    <property type="match status" value="1"/>
</dbReference>
<dbReference type="InterPro" id="IPR017941">
    <property type="entry name" value="Rieske_2Fe-2S"/>
</dbReference>
<feature type="domain" description="Rieske" evidence="7">
    <location>
        <begin position="429"/>
        <end position="519"/>
    </location>
</feature>
<dbReference type="Pfam" id="PF01266">
    <property type="entry name" value="DAO"/>
    <property type="match status" value="1"/>
</dbReference>
<dbReference type="EMBL" id="BJUY01000003">
    <property type="protein sequence ID" value="GEK90776.1"/>
    <property type="molecule type" value="Genomic_DNA"/>
</dbReference>
<dbReference type="InterPro" id="IPR006076">
    <property type="entry name" value="FAD-dep_OxRdtase"/>
</dbReference>
<dbReference type="RefSeq" id="WP_146923273.1">
    <property type="nucleotide sequence ID" value="NZ_BJUY01000003.1"/>
</dbReference>
<dbReference type="Proteomes" id="UP000321662">
    <property type="component" value="Unassembled WGS sequence"/>
</dbReference>
<dbReference type="InterPro" id="IPR005805">
    <property type="entry name" value="Rieske_Fe-S_prot_C"/>
</dbReference>
<dbReference type="SUPFAM" id="SSF51905">
    <property type="entry name" value="FAD/NAD(P)-binding domain"/>
    <property type="match status" value="1"/>
</dbReference>
<dbReference type="Gene3D" id="3.50.50.60">
    <property type="entry name" value="FAD/NAD(P)-binding domain"/>
    <property type="match status" value="1"/>
</dbReference>
<comment type="caution">
    <text evidence="8">The sequence shown here is derived from an EMBL/GenBank/DDBJ whole genome shotgun (WGS) entry which is preliminary data.</text>
</comment>
<evidence type="ECO:0000256" key="4">
    <source>
        <dbReference type="ARBA" id="ARBA00023014"/>
    </source>
</evidence>
<keyword evidence="9" id="KW-1185">Reference proteome</keyword>
<keyword evidence="6" id="KW-0812">Transmembrane</keyword>
<keyword evidence="2" id="KW-0479">Metal-binding</keyword>
<dbReference type="GO" id="GO:0051537">
    <property type="term" value="F:2 iron, 2 sulfur cluster binding"/>
    <property type="evidence" value="ECO:0007669"/>
    <property type="project" value="UniProtKB-KW"/>
</dbReference>
<keyword evidence="5" id="KW-1015">Disulfide bond</keyword>
<dbReference type="CDD" id="cd03477">
    <property type="entry name" value="Rieske_YhfW_C"/>
    <property type="match status" value="1"/>
</dbReference>
<dbReference type="AlphaFoldDB" id="A0A511ARQ8"/>
<sequence>MTNRRIDSQLAQFPNSYWHPHHPPAFTQLKKNTTTEIAVIGGGIVGIVTAYLLAKAGKEVTLVEARDYFKGVTGHTTAKITAQHALIYNELLQTFGKEKARLYYEANLEGLNFIRDTQQELNIDCDFEDKDAIVFASSEKGLKQIEKEARTYEKLGIIGTLILGQLSELPFDTTAALTMPDQAQFHPVKYLKGLLDEVERLGGHIYDRTRAVKLSKSDKTVTMDTGGILSCDKIIVASHYPFNDFDGLYFPKLSINRSYAIAGKIDKPIPDGMYISAESPIRSLRSIHVDNGEDLFLIGGDSHPTGKSDSPNQIHFENLLSFGKEWFKFKDVEYHWSAQDMTTLDKVPYIGQMTRTSKDVFVATGFNKWGMAIGAMAAKILTDLINGKENDYEDLFDPTRIKLKGKDIQRFSKKNISVGKDLLESKLQRPDKAPEDLAPDEGGLVSVDGKKLGGYRDKEGKLHLVKITCSHLGCGLNWNNGERSWDCPCHGSRFSYSGDVLNGPAVKPLEKVEEANDVN</sequence>
<evidence type="ECO:0000313" key="8">
    <source>
        <dbReference type="EMBL" id="GEK90776.1"/>
    </source>
</evidence>
<keyword evidence="6" id="KW-0472">Membrane</keyword>
<evidence type="ECO:0000256" key="1">
    <source>
        <dbReference type="ARBA" id="ARBA00022714"/>
    </source>
</evidence>
<proteinExistence type="predicted"/>
<dbReference type="InterPro" id="IPR036188">
    <property type="entry name" value="FAD/NAD-bd_sf"/>
</dbReference>
<evidence type="ECO:0000256" key="2">
    <source>
        <dbReference type="ARBA" id="ARBA00022723"/>
    </source>
</evidence>
<dbReference type="PANTHER" id="PTHR13847:SF274">
    <property type="entry name" value="RIESKE 2FE-2S IRON-SULFUR PROTEIN YHFW-RELATED"/>
    <property type="match status" value="1"/>
</dbReference>
<feature type="transmembrane region" description="Helical" evidence="6">
    <location>
        <begin position="37"/>
        <end position="54"/>
    </location>
</feature>
<dbReference type="PANTHER" id="PTHR13847">
    <property type="entry name" value="SARCOSINE DEHYDROGENASE-RELATED"/>
    <property type="match status" value="1"/>
</dbReference>
<name>A0A511ARQ8_9LACT</name>
<reference evidence="8 9" key="1">
    <citation type="submission" date="2019-07" db="EMBL/GenBank/DDBJ databases">
        <title>Whole genome shotgun sequence of Alkalibacterium kapii NBRC 103247.</title>
        <authorList>
            <person name="Hosoyama A."/>
            <person name="Uohara A."/>
            <person name="Ohji S."/>
            <person name="Ichikawa N."/>
        </authorList>
    </citation>
    <scope>NUCLEOTIDE SEQUENCE [LARGE SCALE GENOMIC DNA]</scope>
    <source>
        <strain evidence="8 9">NBRC 103247</strain>
    </source>
</reference>
<dbReference type="GO" id="GO:0016705">
    <property type="term" value="F:oxidoreductase activity, acting on paired donors, with incorporation or reduction of molecular oxygen"/>
    <property type="evidence" value="ECO:0007669"/>
    <property type="project" value="UniProtKB-ARBA"/>
</dbReference>
<keyword evidence="4" id="KW-0411">Iron-sulfur</keyword>
<dbReference type="FunFam" id="2.102.10.10:FF:000014">
    <property type="entry name" value="Oxidoreductase, FAD dependent"/>
    <property type="match status" value="1"/>
</dbReference>
<evidence type="ECO:0000256" key="5">
    <source>
        <dbReference type="ARBA" id="ARBA00023157"/>
    </source>
</evidence>
<evidence type="ECO:0000313" key="9">
    <source>
        <dbReference type="Proteomes" id="UP000321662"/>
    </source>
</evidence>
<dbReference type="Gene3D" id="3.30.9.10">
    <property type="entry name" value="D-Amino Acid Oxidase, subunit A, domain 2"/>
    <property type="match status" value="1"/>
</dbReference>
<dbReference type="Gene3D" id="2.102.10.10">
    <property type="entry name" value="Rieske [2Fe-2S] iron-sulphur domain"/>
    <property type="match status" value="1"/>
</dbReference>
<dbReference type="Pfam" id="PF00355">
    <property type="entry name" value="Rieske"/>
    <property type="match status" value="1"/>
</dbReference>
<dbReference type="GO" id="GO:0005737">
    <property type="term" value="C:cytoplasm"/>
    <property type="evidence" value="ECO:0007669"/>
    <property type="project" value="TreeGrafter"/>
</dbReference>
<dbReference type="GO" id="GO:0004497">
    <property type="term" value="F:monooxygenase activity"/>
    <property type="evidence" value="ECO:0007669"/>
    <property type="project" value="UniProtKB-ARBA"/>
</dbReference>
<organism evidence="8 9">
    <name type="scientific">Alkalibacterium kapii</name>
    <dbReference type="NCBI Taxonomy" id="426704"/>
    <lineage>
        <taxon>Bacteria</taxon>
        <taxon>Bacillati</taxon>
        <taxon>Bacillota</taxon>
        <taxon>Bacilli</taxon>
        <taxon>Lactobacillales</taxon>
        <taxon>Carnobacteriaceae</taxon>
        <taxon>Alkalibacterium</taxon>
    </lineage>
</organism>
<evidence type="ECO:0000259" key="7">
    <source>
        <dbReference type="PROSITE" id="PS51296"/>
    </source>
</evidence>
<gene>
    <name evidence="8" type="ORF">AKA01nite_03980</name>
</gene>
<dbReference type="InterPro" id="IPR036922">
    <property type="entry name" value="Rieske_2Fe-2S_sf"/>
</dbReference>
<dbReference type="OrthoDB" id="9767869at2"/>
<keyword evidence="1" id="KW-0001">2Fe-2S</keyword>
<dbReference type="GO" id="GO:0046872">
    <property type="term" value="F:metal ion binding"/>
    <property type="evidence" value="ECO:0007669"/>
    <property type="project" value="UniProtKB-KW"/>
</dbReference>
<dbReference type="GO" id="GO:0016020">
    <property type="term" value="C:membrane"/>
    <property type="evidence" value="ECO:0007669"/>
    <property type="project" value="InterPro"/>
</dbReference>
<dbReference type="InterPro" id="IPR038010">
    <property type="entry name" value="YhfW_C"/>
</dbReference>
<keyword evidence="6" id="KW-1133">Transmembrane helix</keyword>